<dbReference type="Proteomes" id="UP000292424">
    <property type="component" value="Chromosome"/>
</dbReference>
<dbReference type="KEGG" id="arac:E0W69_006270"/>
<organism evidence="2 3">
    <name type="scientific">Rhizosphaericola mali</name>
    <dbReference type="NCBI Taxonomy" id="2545455"/>
    <lineage>
        <taxon>Bacteria</taxon>
        <taxon>Pseudomonadati</taxon>
        <taxon>Bacteroidota</taxon>
        <taxon>Chitinophagia</taxon>
        <taxon>Chitinophagales</taxon>
        <taxon>Chitinophagaceae</taxon>
        <taxon>Rhizosphaericola</taxon>
    </lineage>
</organism>
<keyword evidence="1" id="KW-0732">Signal</keyword>
<evidence type="ECO:0000313" key="3">
    <source>
        <dbReference type="Proteomes" id="UP000292424"/>
    </source>
</evidence>
<reference evidence="2 3" key="1">
    <citation type="submission" date="2019-09" db="EMBL/GenBank/DDBJ databases">
        <title>Complete genome sequence of Arachidicoccus sp. B3-10 isolated from apple orchard soil.</title>
        <authorList>
            <person name="Kim H.S."/>
            <person name="Han K.-I."/>
            <person name="Suh M.K."/>
            <person name="Lee K.C."/>
            <person name="Eom M.K."/>
            <person name="Kim J.-S."/>
            <person name="Kang S.W."/>
            <person name="Sin Y."/>
            <person name="Lee J.-S."/>
        </authorList>
    </citation>
    <scope>NUCLEOTIDE SEQUENCE [LARGE SCALE GENOMIC DNA]</scope>
    <source>
        <strain evidence="2 3">B3-10</strain>
    </source>
</reference>
<dbReference type="EMBL" id="CP044016">
    <property type="protein sequence ID" value="QES88288.1"/>
    <property type="molecule type" value="Genomic_DNA"/>
</dbReference>
<keyword evidence="3" id="KW-1185">Reference proteome</keyword>
<dbReference type="RefSeq" id="WP_131329175.1">
    <property type="nucleotide sequence ID" value="NZ_CP044016.1"/>
</dbReference>
<evidence type="ECO:0000313" key="2">
    <source>
        <dbReference type="EMBL" id="QES88288.1"/>
    </source>
</evidence>
<evidence type="ECO:0000256" key="1">
    <source>
        <dbReference type="ARBA" id="ARBA00022729"/>
    </source>
</evidence>
<dbReference type="PANTHER" id="PTHR43037:SF1">
    <property type="entry name" value="BLL1128 PROTEIN"/>
    <property type="match status" value="1"/>
</dbReference>
<dbReference type="PANTHER" id="PTHR43037">
    <property type="entry name" value="UNNAMED PRODUCT-RELATED"/>
    <property type="match status" value="1"/>
</dbReference>
<dbReference type="AlphaFoldDB" id="A0A5P2G0V6"/>
<gene>
    <name evidence="2" type="ORF">E0W69_006270</name>
</gene>
<dbReference type="Gene3D" id="3.40.50.1820">
    <property type="entry name" value="alpha/beta hydrolase"/>
    <property type="match status" value="1"/>
</dbReference>
<evidence type="ECO:0008006" key="4">
    <source>
        <dbReference type="Google" id="ProtNLM"/>
    </source>
</evidence>
<dbReference type="SUPFAM" id="SSF53474">
    <property type="entry name" value="alpha/beta-Hydrolases"/>
    <property type="match status" value="1"/>
</dbReference>
<dbReference type="InterPro" id="IPR050955">
    <property type="entry name" value="Plant_Biomass_Hydrol_Est"/>
</dbReference>
<proteinExistence type="predicted"/>
<sequence>MYDKYLLKLRAAIAPKFKTLQFKDAVTGKTMTYNLFIPKYYDKKKSYPLVQFIADASTVGKGAKAPLMQGYGGIIWATEESQKANPSFVLVTAFAGPDWAVNDKQETSDEMAISFRLLNNVVANNSIDTNRIYTTGQSMGGMISFYLNATHPNYFAASLFVGSQWDINVLQPLELFSRK</sequence>
<dbReference type="OrthoDB" id="9764953at2"/>
<accession>A0A5P2G0V6</accession>
<protein>
    <recommendedName>
        <fullName evidence="4">Prolyl oligopeptidase family serine peptidase</fullName>
    </recommendedName>
</protein>
<name>A0A5P2G0V6_9BACT</name>
<dbReference type="InterPro" id="IPR029058">
    <property type="entry name" value="AB_hydrolase_fold"/>
</dbReference>